<dbReference type="PANTHER" id="PTHR43179">
    <property type="entry name" value="RHAMNOSYLTRANSFERASE WBBL"/>
    <property type="match status" value="1"/>
</dbReference>
<evidence type="ECO:0000256" key="2">
    <source>
        <dbReference type="ARBA" id="ARBA00022676"/>
    </source>
</evidence>
<evidence type="ECO:0000256" key="3">
    <source>
        <dbReference type="ARBA" id="ARBA00022679"/>
    </source>
</evidence>
<dbReference type="EMBL" id="JAXBLV010000213">
    <property type="protein sequence ID" value="MDY3562449.1"/>
    <property type="molecule type" value="Genomic_DNA"/>
</dbReference>
<evidence type="ECO:0000313" key="5">
    <source>
        <dbReference type="EMBL" id="MDY3562449.1"/>
    </source>
</evidence>
<keyword evidence="6" id="KW-1185">Reference proteome</keyword>
<dbReference type="InterPro" id="IPR029044">
    <property type="entry name" value="Nucleotide-diphossugar_trans"/>
</dbReference>
<comment type="similarity">
    <text evidence="1">Belongs to the glycosyltransferase 2 family.</text>
</comment>
<dbReference type="RefSeq" id="WP_320688780.1">
    <property type="nucleotide sequence ID" value="NZ_JAXBLV010000213.1"/>
</dbReference>
<dbReference type="EC" id="2.4.-.-" evidence="5"/>
<sequence>MELSIVIPSHSRPDLLTLCLASVRDCAPPGTEVIVVDDGSRDAAVSHAAGAFAGVKVVRRPRAGGFCVAANAGIAAASGTVIELLNDDAEVTTGWADAALRWFADPRLSAVAPLVLQNDPARRGRGLPPLIDTAGDEYDMGGFARKRGHGTTWDASGERPTGSPQAPHPVWGASACAAFYRADALRAAGGFPEDFGAYFEDVDLSFRLRRGGGEIVFEPGSVVWHRVSGSYGRRPSRRTLERQSCNEERVFWRNVRGRELARHLPRHAAVLAGKALRRWQEGALLPWFLGRVRAAVTAVS</sequence>
<dbReference type="GO" id="GO:0016757">
    <property type="term" value="F:glycosyltransferase activity"/>
    <property type="evidence" value="ECO:0007669"/>
    <property type="project" value="UniProtKB-KW"/>
</dbReference>
<organism evidence="5 6">
    <name type="scientific">Gemmata algarum</name>
    <dbReference type="NCBI Taxonomy" id="2975278"/>
    <lineage>
        <taxon>Bacteria</taxon>
        <taxon>Pseudomonadati</taxon>
        <taxon>Planctomycetota</taxon>
        <taxon>Planctomycetia</taxon>
        <taxon>Gemmatales</taxon>
        <taxon>Gemmataceae</taxon>
        <taxon>Gemmata</taxon>
    </lineage>
</organism>
<accession>A0ABU5F4N5</accession>
<dbReference type="Gene3D" id="3.90.550.10">
    <property type="entry name" value="Spore Coat Polysaccharide Biosynthesis Protein SpsA, Chain A"/>
    <property type="match status" value="1"/>
</dbReference>
<keyword evidence="3 5" id="KW-0808">Transferase</keyword>
<reference evidence="6" key="1">
    <citation type="journal article" date="2023" name="Mar. Drugs">
        <title>Gemmata algarum, a Novel Planctomycete Isolated from an Algal Mat, Displays Antimicrobial Activity.</title>
        <authorList>
            <person name="Kumar G."/>
            <person name="Kallscheuer N."/>
            <person name="Kashif M."/>
            <person name="Ahamad S."/>
            <person name="Jagadeeshwari U."/>
            <person name="Pannikurungottu S."/>
            <person name="Haufschild T."/>
            <person name="Kabuu M."/>
            <person name="Sasikala C."/>
            <person name="Jogler C."/>
            <person name="Ramana C."/>
        </authorList>
    </citation>
    <scope>NUCLEOTIDE SEQUENCE [LARGE SCALE GENOMIC DNA]</scope>
    <source>
        <strain evidence="6">JC673</strain>
    </source>
</reference>
<keyword evidence="2 5" id="KW-0328">Glycosyltransferase</keyword>
<dbReference type="SUPFAM" id="SSF53448">
    <property type="entry name" value="Nucleotide-diphospho-sugar transferases"/>
    <property type="match status" value="1"/>
</dbReference>
<name>A0ABU5F4N5_9BACT</name>
<dbReference type="Proteomes" id="UP001272242">
    <property type="component" value="Unassembled WGS sequence"/>
</dbReference>
<proteinExistence type="inferred from homology"/>
<protein>
    <submittedName>
        <fullName evidence="5">Glycosyltransferase</fullName>
        <ecNumber evidence="5">2.4.-.-</ecNumber>
    </submittedName>
</protein>
<dbReference type="Pfam" id="PF00535">
    <property type="entry name" value="Glycos_transf_2"/>
    <property type="match status" value="1"/>
</dbReference>
<evidence type="ECO:0000259" key="4">
    <source>
        <dbReference type="Pfam" id="PF00535"/>
    </source>
</evidence>
<gene>
    <name evidence="5" type="ORF">R5W23_003915</name>
</gene>
<feature type="domain" description="Glycosyltransferase 2-like" evidence="4">
    <location>
        <begin position="4"/>
        <end position="185"/>
    </location>
</feature>
<evidence type="ECO:0000313" key="6">
    <source>
        <dbReference type="Proteomes" id="UP001272242"/>
    </source>
</evidence>
<comment type="caution">
    <text evidence="5">The sequence shown here is derived from an EMBL/GenBank/DDBJ whole genome shotgun (WGS) entry which is preliminary data.</text>
</comment>
<dbReference type="InterPro" id="IPR001173">
    <property type="entry name" value="Glyco_trans_2-like"/>
</dbReference>
<dbReference type="PANTHER" id="PTHR43179:SF12">
    <property type="entry name" value="GALACTOFURANOSYLTRANSFERASE GLFT2"/>
    <property type="match status" value="1"/>
</dbReference>
<evidence type="ECO:0000256" key="1">
    <source>
        <dbReference type="ARBA" id="ARBA00006739"/>
    </source>
</evidence>